<accession>A0A848LHB2</accession>
<name>A0A848LHB2_9BACT</name>
<feature type="transmembrane region" description="Helical" evidence="1">
    <location>
        <begin position="12"/>
        <end position="34"/>
    </location>
</feature>
<keyword evidence="1" id="KW-0472">Membrane</keyword>
<protein>
    <submittedName>
        <fullName evidence="2">Uncharacterized protein</fullName>
    </submittedName>
</protein>
<keyword evidence="1" id="KW-0812">Transmembrane</keyword>
<evidence type="ECO:0000313" key="3">
    <source>
        <dbReference type="Proteomes" id="UP000518300"/>
    </source>
</evidence>
<keyword evidence="3" id="KW-1185">Reference proteome</keyword>
<evidence type="ECO:0000256" key="1">
    <source>
        <dbReference type="SAM" id="Phobius"/>
    </source>
</evidence>
<feature type="transmembrane region" description="Helical" evidence="1">
    <location>
        <begin position="46"/>
        <end position="70"/>
    </location>
</feature>
<keyword evidence="1" id="KW-1133">Transmembrane helix</keyword>
<proteinExistence type="predicted"/>
<dbReference type="Proteomes" id="UP000518300">
    <property type="component" value="Unassembled WGS sequence"/>
</dbReference>
<dbReference type="EMBL" id="JABBJJ010000097">
    <property type="protein sequence ID" value="NMO17393.1"/>
    <property type="molecule type" value="Genomic_DNA"/>
</dbReference>
<sequence>MVDDPIIHMPRSLRYVSALVLGAAASAFLLMAFAMHKADADGNGDVVLILMSLVQVTLTAFAFLLIFGFSQRSLSFDALRAKVTGFLAHELPDMISTGHYTKPEPVESIGLGKRCHVLKREIHVEVGHYSKDYRADYWINTRAPEVLLPGRKQACLLLDVNVFVQHMVVVVKVPRRDGEDDTPLKLVLDRWLRPAMFSEITYKDCWDGYLGSQARHIYLKARFDERFLVTPAERLMCAQCIGAMVRDLILLCKQMNYPLPERLNIVPVPEPRKAEQGIQMPVSNGRPPSHEFLM</sequence>
<gene>
    <name evidence="2" type="ORF">HG543_21380</name>
</gene>
<dbReference type="RefSeq" id="WP_169346675.1">
    <property type="nucleotide sequence ID" value="NZ_JABBJJ010000097.1"/>
</dbReference>
<evidence type="ECO:0000313" key="2">
    <source>
        <dbReference type="EMBL" id="NMO17393.1"/>
    </source>
</evidence>
<comment type="caution">
    <text evidence="2">The sequence shown here is derived from an EMBL/GenBank/DDBJ whole genome shotgun (WGS) entry which is preliminary data.</text>
</comment>
<organism evidence="2 3">
    <name type="scientific">Pyxidicoccus fallax</name>
    <dbReference type="NCBI Taxonomy" id="394095"/>
    <lineage>
        <taxon>Bacteria</taxon>
        <taxon>Pseudomonadati</taxon>
        <taxon>Myxococcota</taxon>
        <taxon>Myxococcia</taxon>
        <taxon>Myxococcales</taxon>
        <taxon>Cystobacterineae</taxon>
        <taxon>Myxococcaceae</taxon>
        <taxon>Pyxidicoccus</taxon>
    </lineage>
</organism>
<reference evidence="2 3" key="1">
    <citation type="submission" date="2020-04" db="EMBL/GenBank/DDBJ databases">
        <title>Draft genome of Pyxidicoccus fallax type strain.</title>
        <authorList>
            <person name="Whitworth D.E."/>
        </authorList>
    </citation>
    <scope>NUCLEOTIDE SEQUENCE [LARGE SCALE GENOMIC DNA]</scope>
    <source>
        <strain evidence="2 3">DSM 14698</strain>
    </source>
</reference>
<dbReference type="AlphaFoldDB" id="A0A848LHB2"/>